<evidence type="ECO:0000313" key="3">
    <source>
        <dbReference type="Proteomes" id="UP000238356"/>
    </source>
</evidence>
<sequence length="72" mass="7354">MLQRRSPSATSAFGVVDSWDSGPWIEESALIPLCERLSAHFGPAAEPAQSSDAGERAGGRTRLGGGLPGSGS</sequence>
<comment type="caution">
    <text evidence="2">The sequence shown here is derived from an EMBL/GenBank/DDBJ whole genome shotgun (WGS) entry which is preliminary data.</text>
</comment>
<protein>
    <submittedName>
        <fullName evidence="2">Uncharacterized protein</fullName>
    </submittedName>
</protein>
<gene>
    <name evidence="2" type="ORF">C5F51_16255</name>
</gene>
<feature type="region of interest" description="Disordered" evidence="1">
    <location>
        <begin position="42"/>
        <end position="72"/>
    </location>
</feature>
<reference evidence="2 3" key="1">
    <citation type="submission" date="2018-02" db="EMBL/GenBank/DDBJ databases">
        <title>8 Nocardia nova and 1 Nocardia cyriacigeorgica strain used for evolution to TMP-SMX.</title>
        <authorList>
            <person name="Mehta H."/>
            <person name="Weng J."/>
            <person name="Shamoo Y."/>
        </authorList>
    </citation>
    <scope>NUCLEOTIDE SEQUENCE [LARGE SCALE GENOMIC DNA]</scope>
    <source>
        <strain evidence="2 3">BAA2227</strain>
    </source>
</reference>
<evidence type="ECO:0000313" key="2">
    <source>
        <dbReference type="EMBL" id="PPJ27598.1"/>
    </source>
</evidence>
<name>A0A2S6A5E7_9NOCA</name>
<proteinExistence type="predicted"/>
<dbReference type="AlphaFoldDB" id="A0A2S6A5E7"/>
<dbReference type="Proteomes" id="UP000238356">
    <property type="component" value="Unassembled WGS sequence"/>
</dbReference>
<evidence type="ECO:0000256" key="1">
    <source>
        <dbReference type="SAM" id="MobiDB-lite"/>
    </source>
</evidence>
<feature type="compositionally biased region" description="Gly residues" evidence="1">
    <location>
        <begin position="61"/>
        <end position="72"/>
    </location>
</feature>
<keyword evidence="3" id="KW-1185">Reference proteome</keyword>
<accession>A0A2S6A5E7</accession>
<organism evidence="2 3">
    <name type="scientific">Nocardia nova</name>
    <dbReference type="NCBI Taxonomy" id="37330"/>
    <lineage>
        <taxon>Bacteria</taxon>
        <taxon>Bacillati</taxon>
        <taxon>Actinomycetota</taxon>
        <taxon>Actinomycetes</taxon>
        <taxon>Mycobacteriales</taxon>
        <taxon>Nocardiaceae</taxon>
        <taxon>Nocardia</taxon>
    </lineage>
</organism>
<dbReference type="EMBL" id="PSZD01000009">
    <property type="protein sequence ID" value="PPJ27598.1"/>
    <property type="molecule type" value="Genomic_DNA"/>
</dbReference>